<dbReference type="InterPro" id="IPR029017">
    <property type="entry name" value="Enolase-like_N"/>
</dbReference>
<evidence type="ECO:0000256" key="2">
    <source>
        <dbReference type="ARBA" id="ARBA00022842"/>
    </source>
</evidence>
<evidence type="ECO:0000313" key="7">
    <source>
        <dbReference type="Proteomes" id="UP000326354"/>
    </source>
</evidence>
<dbReference type="PANTHER" id="PTHR48073:SF2">
    <property type="entry name" value="O-SUCCINYLBENZOATE SYNTHASE"/>
    <property type="match status" value="1"/>
</dbReference>
<dbReference type="Proteomes" id="UP000326354">
    <property type="component" value="Chromosome"/>
</dbReference>
<sequence length="353" mass="40504">MRVNDIVIHPFDLPLTKPLQLKRDMVENRRGLVVELRGDDCRGYGEIAPLPYFHNETLQQIHNEIDIIKNSIYSLQWDAKAVVNTPGFFGEKLSVYNFAPSVMWGIETALWNLTSDYLKTPPRCLWKKDCRDIIEINGLLSGKPQDIKQQVDILKKQGVQTVKLKVGRNTLEEDLQNIAYVRQQGKWKMRLDANRSWSVAQAQDFLQRIEEHTIEYIEEPVATQQQPQLKSDIRVAWDESVYEQQLPPTKPPYPQAVVLKPALIGGIARTFQWISWAQKLRIPCVMSSCFETSIGLFMLANIAATTSPIANGLDTYKWLQSDVANPRFAVKDNHVDLSQFCNIVYQFEDNSRG</sequence>
<proteinExistence type="predicted"/>
<dbReference type="CDD" id="cd03320">
    <property type="entry name" value="OSBS"/>
    <property type="match status" value="1"/>
</dbReference>
<dbReference type="Pfam" id="PF21508">
    <property type="entry name" value="MenC_N"/>
    <property type="match status" value="1"/>
</dbReference>
<evidence type="ECO:0000256" key="1">
    <source>
        <dbReference type="ARBA" id="ARBA00022723"/>
    </source>
</evidence>
<evidence type="ECO:0000256" key="3">
    <source>
        <dbReference type="ARBA" id="ARBA00023239"/>
    </source>
</evidence>
<dbReference type="KEGG" id="uam:UABAM_04268"/>
<evidence type="ECO:0000313" key="6">
    <source>
        <dbReference type="EMBL" id="BBM85886.1"/>
    </source>
</evidence>
<dbReference type="SMART" id="SM00922">
    <property type="entry name" value="MR_MLE"/>
    <property type="match status" value="1"/>
</dbReference>
<dbReference type="NCBIfam" id="TIGR01927">
    <property type="entry name" value="menC_gam_Gplu"/>
    <property type="match status" value="1"/>
</dbReference>
<keyword evidence="7" id="KW-1185">Reference proteome</keyword>
<keyword evidence="1" id="KW-0479">Metal-binding</keyword>
<dbReference type="SFLD" id="SFLDS00001">
    <property type="entry name" value="Enolase"/>
    <property type="match status" value="1"/>
</dbReference>
<dbReference type="EMBL" id="AP019860">
    <property type="protein sequence ID" value="BBM85886.1"/>
    <property type="molecule type" value="Genomic_DNA"/>
</dbReference>
<dbReference type="SUPFAM" id="SSF54826">
    <property type="entry name" value="Enolase N-terminal domain-like"/>
    <property type="match status" value="1"/>
</dbReference>
<dbReference type="SUPFAM" id="SSF51604">
    <property type="entry name" value="Enolase C-terminal domain-like"/>
    <property type="match status" value="1"/>
</dbReference>
<keyword evidence="3" id="KW-0456">Lyase</keyword>
<dbReference type="Gene3D" id="3.20.20.120">
    <property type="entry name" value="Enolase-like C-terminal domain"/>
    <property type="match status" value="1"/>
</dbReference>
<dbReference type="InterPro" id="IPR013342">
    <property type="entry name" value="Mandelate_racemase_C"/>
</dbReference>
<dbReference type="SFLD" id="SFLDF00009">
    <property type="entry name" value="o-succinylbenzoate_synthase"/>
    <property type="match status" value="1"/>
</dbReference>
<dbReference type="InterPro" id="IPR041338">
    <property type="entry name" value="OSBS_N"/>
</dbReference>
<dbReference type="RefSeq" id="WP_173013471.1">
    <property type="nucleotide sequence ID" value="NZ_AP019860.1"/>
</dbReference>
<gene>
    <name evidence="6" type="ORF">UABAM_04268</name>
</gene>
<dbReference type="GO" id="GO:0046872">
    <property type="term" value="F:metal ion binding"/>
    <property type="evidence" value="ECO:0007669"/>
    <property type="project" value="UniProtKB-KW"/>
</dbReference>
<dbReference type="InterPro" id="IPR029065">
    <property type="entry name" value="Enolase_C-like"/>
</dbReference>
<dbReference type="EC" id="4.2.1.113" evidence="4"/>
<reference evidence="6 7" key="1">
    <citation type="submission" date="2019-08" db="EMBL/GenBank/DDBJ databases">
        <title>Complete genome sequence of Candidatus Uab amorphum.</title>
        <authorList>
            <person name="Shiratori T."/>
            <person name="Suzuki S."/>
            <person name="Kakizawa Y."/>
            <person name="Ishida K."/>
        </authorList>
    </citation>
    <scope>NUCLEOTIDE SEQUENCE [LARGE SCALE GENOMIC DNA]</scope>
    <source>
        <strain evidence="6 7">SRT547</strain>
    </source>
</reference>
<dbReference type="PANTHER" id="PTHR48073">
    <property type="entry name" value="O-SUCCINYLBENZOATE SYNTHASE-RELATED"/>
    <property type="match status" value="1"/>
</dbReference>
<dbReference type="AlphaFoldDB" id="A0A5S9IQQ0"/>
<organism evidence="6 7">
    <name type="scientific">Uabimicrobium amorphum</name>
    <dbReference type="NCBI Taxonomy" id="2596890"/>
    <lineage>
        <taxon>Bacteria</taxon>
        <taxon>Pseudomonadati</taxon>
        <taxon>Planctomycetota</taxon>
        <taxon>Candidatus Uabimicrobiia</taxon>
        <taxon>Candidatus Uabimicrobiales</taxon>
        <taxon>Candidatus Uabimicrobiaceae</taxon>
        <taxon>Candidatus Uabimicrobium</taxon>
    </lineage>
</organism>
<dbReference type="Gene3D" id="3.30.390.10">
    <property type="entry name" value="Enolase-like, N-terminal domain"/>
    <property type="match status" value="1"/>
</dbReference>
<feature type="domain" description="Mandelate racemase/muconate lactonizing enzyme C-terminal" evidence="5">
    <location>
        <begin position="144"/>
        <end position="236"/>
    </location>
</feature>
<protein>
    <recommendedName>
        <fullName evidence="4">o-succinylbenzoate synthase</fullName>
        <ecNumber evidence="4">4.2.1.113</ecNumber>
    </recommendedName>
</protein>
<evidence type="ECO:0000259" key="5">
    <source>
        <dbReference type="SMART" id="SM00922"/>
    </source>
</evidence>
<name>A0A5S9IQQ0_UABAM</name>
<dbReference type="GO" id="GO:0043748">
    <property type="term" value="F:O-succinylbenzoate synthase activity"/>
    <property type="evidence" value="ECO:0007669"/>
    <property type="project" value="UniProtKB-EC"/>
</dbReference>
<dbReference type="SFLD" id="SFLDG00180">
    <property type="entry name" value="muconate_cycloisomerase"/>
    <property type="match status" value="1"/>
</dbReference>
<dbReference type="InterPro" id="IPR036849">
    <property type="entry name" value="Enolase-like_C_sf"/>
</dbReference>
<dbReference type="GO" id="GO:0009234">
    <property type="term" value="P:menaquinone biosynthetic process"/>
    <property type="evidence" value="ECO:0007669"/>
    <property type="project" value="UniProtKB-UniRule"/>
</dbReference>
<keyword evidence="2" id="KW-0460">Magnesium</keyword>
<accession>A0A5S9IQQ0</accession>
<dbReference type="Pfam" id="PF13378">
    <property type="entry name" value="MR_MLE_C"/>
    <property type="match status" value="1"/>
</dbReference>
<evidence type="ECO:0000256" key="4">
    <source>
        <dbReference type="NCBIfam" id="TIGR01927"/>
    </source>
</evidence>